<dbReference type="InterPro" id="IPR003462">
    <property type="entry name" value="ODC_Mu_crystall"/>
</dbReference>
<accession>A0ABU4IZ70</accession>
<dbReference type="InterPro" id="IPR036291">
    <property type="entry name" value="NAD(P)-bd_dom_sf"/>
</dbReference>
<proteinExistence type="predicted"/>
<evidence type="ECO:0000313" key="2">
    <source>
        <dbReference type="Proteomes" id="UP001279860"/>
    </source>
</evidence>
<dbReference type="InterPro" id="IPR023401">
    <property type="entry name" value="ODC_N"/>
</dbReference>
<dbReference type="Gene3D" id="3.30.1780.10">
    <property type="entry name" value="ornithine cyclodeaminase, domain 1"/>
    <property type="match status" value="1"/>
</dbReference>
<name>A0ABU4IZ70_9VIBR</name>
<dbReference type="PANTHER" id="PTHR13812:SF19">
    <property type="entry name" value="KETIMINE REDUCTASE MU-CRYSTALLIN"/>
    <property type="match status" value="1"/>
</dbReference>
<evidence type="ECO:0000313" key="1">
    <source>
        <dbReference type="EMBL" id="MDW6094691.1"/>
    </source>
</evidence>
<dbReference type="Gene3D" id="3.40.50.720">
    <property type="entry name" value="NAD(P)-binding Rossmann-like Domain"/>
    <property type="match status" value="1"/>
</dbReference>
<dbReference type="PIRSF" id="PIRSF001439">
    <property type="entry name" value="CryM"/>
    <property type="match status" value="1"/>
</dbReference>
<organism evidence="1 2">
    <name type="scientific">Vibrio rhizosphaerae</name>
    <dbReference type="NCBI Taxonomy" id="398736"/>
    <lineage>
        <taxon>Bacteria</taxon>
        <taxon>Pseudomonadati</taxon>
        <taxon>Pseudomonadota</taxon>
        <taxon>Gammaproteobacteria</taxon>
        <taxon>Vibrionales</taxon>
        <taxon>Vibrionaceae</taxon>
        <taxon>Vibrio</taxon>
    </lineage>
</organism>
<keyword evidence="2" id="KW-1185">Reference proteome</keyword>
<dbReference type="RefSeq" id="WP_038177795.1">
    <property type="nucleotide sequence ID" value="NZ_AP024904.1"/>
</dbReference>
<comment type="caution">
    <text evidence="1">The sequence shown here is derived from an EMBL/GenBank/DDBJ whole genome shotgun (WGS) entry which is preliminary data.</text>
</comment>
<protein>
    <submittedName>
        <fullName evidence="1">Ornithine cyclodeaminase family protein</fullName>
    </submittedName>
</protein>
<dbReference type="Pfam" id="PF02423">
    <property type="entry name" value="OCD_Mu_crystall"/>
    <property type="match status" value="1"/>
</dbReference>
<gene>
    <name evidence="1" type="ORF">SBX64_19275</name>
</gene>
<sequence>MHYFNREHVEQTIAIPLAIELSQIAFALQSQGKVTQSVRSIIPAPDGRLMGTMPAYISESKYAGFGLKSVLVDFNPHHGSSSHEGCILLFDEQANGHMVAVDAGAITELRTAAASAWATHLLAPQHATKLAILGSGLQARQHLLTMLAVRPIQQVTIWGRNQTSVDQFTTWCAGHPTLNNVEIKIAETPAKAVSDADIICTVTAARAPLLQLCDLPQNCHINAIGASAIGFQELDPAIYGAVEHYVDSRESCWNASQCLQQAKEKGYISANHVSQEIGELGAHRLEKRPERTLFKSVGLAVQDLVFAREVLYQNQ</sequence>
<reference evidence="1 2" key="1">
    <citation type="submission" date="2023-11" db="EMBL/GenBank/DDBJ databases">
        <title>Plant-associative lifestyle of Vibrio porteresiae and its evolutionary dynamics.</title>
        <authorList>
            <person name="Rameshkumar N."/>
            <person name="Kirti K."/>
        </authorList>
    </citation>
    <scope>NUCLEOTIDE SEQUENCE [LARGE SCALE GENOMIC DNA]</scope>
    <source>
        <strain evidence="1 2">MSSRF7</strain>
    </source>
</reference>
<dbReference type="Proteomes" id="UP001279860">
    <property type="component" value="Unassembled WGS sequence"/>
</dbReference>
<dbReference type="SUPFAM" id="SSF51735">
    <property type="entry name" value="NAD(P)-binding Rossmann-fold domains"/>
    <property type="match status" value="1"/>
</dbReference>
<dbReference type="EMBL" id="JAWRCP010000002">
    <property type="protein sequence ID" value="MDW6094691.1"/>
    <property type="molecule type" value="Genomic_DNA"/>
</dbReference>
<dbReference type="PANTHER" id="PTHR13812">
    <property type="entry name" value="KETIMINE REDUCTASE MU-CRYSTALLIN"/>
    <property type="match status" value="1"/>
</dbReference>